<dbReference type="SUPFAM" id="SSF51726">
    <property type="entry name" value="UROD/MetE-like"/>
    <property type="match status" value="1"/>
</dbReference>
<evidence type="ECO:0008006" key="3">
    <source>
        <dbReference type="Google" id="ProtNLM"/>
    </source>
</evidence>
<reference evidence="1" key="1">
    <citation type="submission" date="2021-01" db="EMBL/GenBank/DDBJ databases">
        <authorList>
            <person name="Kaushik A."/>
        </authorList>
    </citation>
    <scope>NUCLEOTIDE SEQUENCE</scope>
    <source>
        <strain evidence="1">Type strain: AG8-Rh-89/</strain>
    </source>
</reference>
<dbReference type="PANTHER" id="PTHR43844">
    <property type="entry name" value="METHIONINE SYNTHASE"/>
    <property type="match status" value="1"/>
</dbReference>
<dbReference type="Proteomes" id="UP000663850">
    <property type="component" value="Unassembled WGS sequence"/>
</dbReference>
<dbReference type="InterPro" id="IPR038071">
    <property type="entry name" value="UROD/MetE-like_sf"/>
</dbReference>
<evidence type="ECO:0000313" key="2">
    <source>
        <dbReference type="Proteomes" id="UP000663850"/>
    </source>
</evidence>
<dbReference type="AlphaFoldDB" id="A0A8H3HJX1"/>
<accession>A0A8H3HJX1</accession>
<dbReference type="EMBL" id="CAJMWZ010006041">
    <property type="protein sequence ID" value="CAE6514642.1"/>
    <property type="molecule type" value="Genomic_DNA"/>
</dbReference>
<protein>
    <recommendedName>
        <fullName evidence="3">Cobalamin-independent methionine synthase MetE C-terminal/archaeal domain-containing protein</fullName>
    </recommendedName>
</protein>
<proteinExistence type="predicted"/>
<sequence>MPIPCEVVGSIPRPLKLQRAFAAYEAGQITFEQLEPEINAACENTIRRMEDAGQLVVTDGEQGISSFATYPIFDTLNGTGLAENLSEDGSGQYFAMYVSWLDWRMDIIDTDSPFCSGNVNRPNILRTNLTLVYQQKNGAHCAVIIVPTDNYPFADGHERRLPRLVSGPFRFKTFAADYMARGLHLAQNLVKQAVVAPSMLSLLYPLKSEIPGYTREQFLADLCDQCETDIRKCFQAGAVRVSMDFTEGRLALRNDVRNPWTNERLLDFFLELNNRVINRFTAVERVHIGVHTCPGGDWDSTHSLDVPYELLLKEMFKLVSLIDLEFKTLLTSRNAGYFLIQCASEKDRNKVFKLVGKHIRRDANGVKQMAFIGVTSTIDPRVETPEEIAQMLVAATKYIPTDQLGATDDCGFSPFCDDKKPKHGSSPDFARDVAFQKIAARVKGARIASERLGF</sequence>
<comment type="caution">
    <text evidence="1">The sequence shown here is derived from an EMBL/GenBank/DDBJ whole genome shotgun (WGS) entry which is preliminary data.</text>
</comment>
<evidence type="ECO:0000313" key="1">
    <source>
        <dbReference type="EMBL" id="CAE6514642.1"/>
    </source>
</evidence>
<gene>
    <name evidence="1" type="ORF">RDB_LOCUS110179</name>
</gene>
<dbReference type="Gene3D" id="3.20.20.210">
    <property type="match status" value="1"/>
</dbReference>
<name>A0A8H3HJX1_9AGAM</name>
<dbReference type="PANTHER" id="PTHR43844:SF2">
    <property type="entry name" value="SYNTHASE, VITAMIN-B12 INDEPENDENT, PUTATIVE (AFU_ORTHOLOGUE AFUA_3G12060)-RELATED"/>
    <property type="match status" value="1"/>
</dbReference>
<organism evidence="1 2">
    <name type="scientific">Rhizoctonia solani</name>
    <dbReference type="NCBI Taxonomy" id="456999"/>
    <lineage>
        <taxon>Eukaryota</taxon>
        <taxon>Fungi</taxon>
        <taxon>Dikarya</taxon>
        <taxon>Basidiomycota</taxon>
        <taxon>Agaricomycotina</taxon>
        <taxon>Agaricomycetes</taxon>
        <taxon>Cantharellales</taxon>
        <taxon>Ceratobasidiaceae</taxon>
        <taxon>Rhizoctonia</taxon>
    </lineage>
</organism>